<dbReference type="AlphaFoldDB" id="A0A644XJI5"/>
<organism evidence="1">
    <name type="scientific">bioreactor metagenome</name>
    <dbReference type="NCBI Taxonomy" id="1076179"/>
    <lineage>
        <taxon>unclassified sequences</taxon>
        <taxon>metagenomes</taxon>
        <taxon>ecological metagenomes</taxon>
    </lineage>
</organism>
<accession>A0A644XJI5</accession>
<sequence length="229" mass="25790">MRGVLHCISKAVLTEEVAVRRVKNLAFLQLGGSVGAVFTAQKRNGFHRGIDVYIRIVRQNVDIHVSVLSASRFVRERGRCVVDVGDRYKNVRRVGSAVAVGNGIAERVLAYIVFVRRVFDLPKHDQRRAVGRLGYGVDGQRVAVRKVGVVCQNIDREMRILFQRDIGIVRCNRRVVDRVDRKVELVARCFTVGIGHGYGNHRRASVLFSRRGYLQACAAFALDDFDRAD</sequence>
<name>A0A644XJI5_9ZZZZ</name>
<reference evidence="1" key="1">
    <citation type="submission" date="2019-08" db="EMBL/GenBank/DDBJ databases">
        <authorList>
            <person name="Kucharzyk K."/>
            <person name="Murdoch R.W."/>
            <person name="Higgins S."/>
            <person name="Loffler F."/>
        </authorList>
    </citation>
    <scope>NUCLEOTIDE SEQUENCE</scope>
</reference>
<gene>
    <name evidence="1" type="ORF">SDC9_62730</name>
</gene>
<protein>
    <submittedName>
        <fullName evidence="1">Uncharacterized protein</fullName>
    </submittedName>
</protein>
<proteinExistence type="predicted"/>
<dbReference type="EMBL" id="VSSQ01002594">
    <property type="protein sequence ID" value="MPM16352.1"/>
    <property type="molecule type" value="Genomic_DNA"/>
</dbReference>
<evidence type="ECO:0000313" key="1">
    <source>
        <dbReference type="EMBL" id="MPM16352.1"/>
    </source>
</evidence>
<comment type="caution">
    <text evidence="1">The sequence shown here is derived from an EMBL/GenBank/DDBJ whole genome shotgun (WGS) entry which is preliminary data.</text>
</comment>